<evidence type="ECO:0000256" key="1">
    <source>
        <dbReference type="SAM" id="MobiDB-lite"/>
    </source>
</evidence>
<evidence type="ECO:0000313" key="3">
    <source>
        <dbReference type="Proteomes" id="UP001144673"/>
    </source>
</evidence>
<sequence length="146" mass="16120">MLFVHRINDRVETETGPLSAIQASQDRLLTGLVPLVAAHLEDTSLRPQKLAMSPPTQSLRLQLASVQLPPSLFPASLWCPEARWQNPPNRAPGRPSQSCPNPRRPTWLRAFTKTLAMLIMNAQFAQTKFSALLIYGPARSAGLLSI</sequence>
<dbReference type="AlphaFoldDB" id="A0A9W8Q446"/>
<dbReference type="KEGG" id="amus:LMH87_003697"/>
<organism evidence="2 3">
    <name type="scientific">Akanthomyces muscarius</name>
    <name type="common">Entomopathogenic fungus</name>
    <name type="synonym">Lecanicillium muscarium</name>
    <dbReference type="NCBI Taxonomy" id="2231603"/>
    <lineage>
        <taxon>Eukaryota</taxon>
        <taxon>Fungi</taxon>
        <taxon>Dikarya</taxon>
        <taxon>Ascomycota</taxon>
        <taxon>Pezizomycotina</taxon>
        <taxon>Sordariomycetes</taxon>
        <taxon>Hypocreomycetidae</taxon>
        <taxon>Hypocreales</taxon>
        <taxon>Cordycipitaceae</taxon>
        <taxon>Akanthomyces</taxon>
    </lineage>
</organism>
<comment type="caution">
    <text evidence="2">The sequence shown here is derived from an EMBL/GenBank/DDBJ whole genome shotgun (WGS) entry which is preliminary data.</text>
</comment>
<dbReference type="EMBL" id="JAJHUN010000011">
    <property type="protein sequence ID" value="KAJ4144827.1"/>
    <property type="molecule type" value="Genomic_DNA"/>
</dbReference>
<dbReference type="GeneID" id="80890856"/>
<feature type="region of interest" description="Disordered" evidence="1">
    <location>
        <begin position="86"/>
        <end position="105"/>
    </location>
</feature>
<dbReference type="RefSeq" id="XP_056048497.1">
    <property type="nucleotide sequence ID" value="XM_056194805.1"/>
</dbReference>
<keyword evidence="3" id="KW-1185">Reference proteome</keyword>
<proteinExistence type="predicted"/>
<name>A0A9W8Q446_AKAMU</name>
<protein>
    <submittedName>
        <fullName evidence="2">Uncharacterized protein</fullName>
    </submittedName>
</protein>
<accession>A0A9W8Q446</accession>
<reference evidence="2" key="1">
    <citation type="journal article" date="2023" name="Access Microbiol">
        <title>De-novo genome assembly for Akanthomyces muscarius, a biocontrol agent of insect agricultural pests.</title>
        <authorList>
            <person name="Erdos Z."/>
            <person name="Studholme D.J."/>
            <person name="Raymond B."/>
            <person name="Sharma M."/>
        </authorList>
    </citation>
    <scope>NUCLEOTIDE SEQUENCE</scope>
    <source>
        <strain evidence="2">Ve6</strain>
    </source>
</reference>
<evidence type="ECO:0000313" key="2">
    <source>
        <dbReference type="EMBL" id="KAJ4144827.1"/>
    </source>
</evidence>
<gene>
    <name evidence="2" type="ORF">LMH87_003697</name>
</gene>
<dbReference type="Proteomes" id="UP001144673">
    <property type="component" value="Chromosome 2"/>
</dbReference>